<feature type="domain" description="Serpin" evidence="4">
    <location>
        <begin position="51"/>
        <end position="429"/>
    </location>
</feature>
<accession>A0AAE0FER1</accession>
<dbReference type="SUPFAM" id="SSF56574">
    <property type="entry name" value="Serpins"/>
    <property type="match status" value="1"/>
</dbReference>
<comment type="caution">
    <text evidence="5">The sequence shown here is derived from an EMBL/GenBank/DDBJ whole genome shotgun (WGS) entry which is preliminary data.</text>
</comment>
<dbReference type="Pfam" id="PF00079">
    <property type="entry name" value="Serpin"/>
    <property type="match status" value="1"/>
</dbReference>
<dbReference type="Gene3D" id="2.30.39.10">
    <property type="entry name" value="Alpha-1-antitrypsin, domain 1"/>
    <property type="match status" value="1"/>
</dbReference>
<evidence type="ECO:0000313" key="6">
    <source>
        <dbReference type="Proteomes" id="UP001190700"/>
    </source>
</evidence>
<gene>
    <name evidence="5" type="ORF">CYMTET_32746</name>
</gene>
<evidence type="ECO:0000256" key="2">
    <source>
        <dbReference type="RuleBase" id="RU000411"/>
    </source>
</evidence>
<dbReference type="InterPro" id="IPR000215">
    <property type="entry name" value="Serpin_fam"/>
</dbReference>
<organism evidence="5 6">
    <name type="scientific">Cymbomonas tetramitiformis</name>
    <dbReference type="NCBI Taxonomy" id="36881"/>
    <lineage>
        <taxon>Eukaryota</taxon>
        <taxon>Viridiplantae</taxon>
        <taxon>Chlorophyta</taxon>
        <taxon>Pyramimonadophyceae</taxon>
        <taxon>Pyramimonadales</taxon>
        <taxon>Pyramimonadaceae</taxon>
        <taxon>Cymbomonas</taxon>
    </lineage>
</organism>
<sequence length="470" mass="50801">MGNNTSAEDSVPDDDAIYEREASESYARYGLKRGAPIDTKRVAAAIDDFGWNLLAKLETRRKNEGITSGCIAVSPVALATVLSSLAAGIMHGSPAGEEISDALQLPVMYAECLEAVGDNMRQAVASGDARAVLWMPMGLWANSTLRPDFVEFVNDSLGVEAKRMVDTSSHGVNLWCADRSDGAISTIIPDGTKTNYCALTSGLHFCGQWATGFHPSKSTRSVFNITGARRQKQQIPCIMMHRTDQRLPYTEVWSSSAASRTNAVADPELAIIAPEGLVAQIVELPYAQGYTNSSAFSAYFILPAAAVPLSQLIAVLGHSPHRWRKWKTGLRPKCVQLSVPRFRMQSSSPVISKELQSLGIDGVFNPGNDSTVLHGMSEDPGLMMEGVYHQVLLTVPAAGRAATSAMGGGENKVPCEWVVQWQCVSWRKPPHDDICSVLPSLLNTHHTHAGDPHAEDPHAVRTPHAEDPHS</sequence>
<dbReference type="GO" id="GO:0004867">
    <property type="term" value="F:serine-type endopeptidase inhibitor activity"/>
    <property type="evidence" value="ECO:0007669"/>
    <property type="project" value="InterPro"/>
</dbReference>
<evidence type="ECO:0000256" key="1">
    <source>
        <dbReference type="ARBA" id="ARBA00009500"/>
    </source>
</evidence>
<dbReference type="PANTHER" id="PTHR11461">
    <property type="entry name" value="SERINE PROTEASE INHIBITOR, SERPIN"/>
    <property type="match status" value="1"/>
</dbReference>
<evidence type="ECO:0000259" key="4">
    <source>
        <dbReference type="SMART" id="SM00093"/>
    </source>
</evidence>
<evidence type="ECO:0000256" key="3">
    <source>
        <dbReference type="SAM" id="MobiDB-lite"/>
    </source>
</evidence>
<dbReference type="EMBL" id="LGRX02019731">
    <property type="protein sequence ID" value="KAK3258209.1"/>
    <property type="molecule type" value="Genomic_DNA"/>
</dbReference>
<keyword evidence="6" id="KW-1185">Reference proteome</keyword>
<reference evidence="5 6" key="1">
    <citation type="journal article" date="2015" name="Genome Biol. Evol.">
        <title>Comparative Genomics of a Bacterivorous Green Alga Reveals Evolutionary Causalities and Consequences of Phago-Mixotrophic Mode of Nutrition.</title>
        <authorList>
            <person name="Burns J.A."/>
            <person name="Paasch A."/>
            <person name="Narechania A."/>
            <person name="Kim E."/>
        </authorList>
    </citation>
    <scope>NUCLEOTIDE SEQUENCE [LARGE SCALE GENOMIC DNA]</scope>
    <source>
        <strain evidence="5 6">PLY_AMNH</strain>
    </source>
</reference>
<dbReference type="SMART" id="SM00093">
    <property type="entry name" value="SERPIN"/>
    <property type="match status" value="1"/>
</dbReference>
<dbReference type="GO" id="GO:0005615">
    <property type="term" value="C:extracellular space"/>
    <property type="evidence" value="ECO:0007669"/>
    <property type="project" value="InterPro"/>
</dbReference>
<dbReference type="InterPro" id="IPR036186">
    <property type="entry name" value="Serpin_sf"/>
</dbReference>
<dbReference type="InterPro" id="IPR042178">
    <property type="entry name" value="Serpin_sf_1"/>
</dbReference>
<feature type="compositionally biased region" description="Basic and acidic residues" evidence="3">
    <location>
        <begin position="448"/>
        <end position="470"/>
    </location>
</feature>
<feature type="region of interest" description="Disordered" evidence="3">
    <location>
        <begin position="446"/>
        <end position="470"/>
    </location>
</feature>
<dbReference type="Proteomes" id="UP001190700">
    <property type="component" value="Unassembled WGS sequence"/>
</dbReference>
<dbReference type="InterPro" id="IPR042185">
    <property type="entry name" value="Serpin_sf_2"/>
</dbReference>
<evidence type="ECO:0000313" key="5">
    <source>
        <dbReference type="EMBL" id="KAK3258209.1"/>
    </source>
</evidence>
<dbReference type="PANTHER" id="PTHR11461:SF211">
    <property type="entry name" value="GH10112P-RELATED"/>
    <property type="match status" value="1"/>
</dbReference>
<name>A0AAE0FER1_9CHLO</name>
<dbReference type="Gene3D" id="3.30.497.10">
    <property type="entry name" value="Antithrombin, subunit I, domain 2"/>
    <property type="match status" value="1"/>
</dbReference>
<proteinExistence type="inferred from homology"/>
<dbReference type="AlphaFoldDB" id="A0AAE0FER1"/>
<comment type="similarity">
    <text evidence="1 2">Belongs to the serpin family.</text>
</comment>
<dbReference type="InterPro" id="IPR023796">
    <property type="entry name" value="Serpin_dom"/>
</dbReference>
<protein>
    <recommendedName>
        <fullName evidence="4">Serpin domain-containing protein</fullName>
    </recommendedName>
</protein>